<evidence type="ECO:0000259" key="2">
    <source>
        <dbReference type="PROSITE" id="PS50104"/>
    </source>
</evidence>
<dbReference type="PROSITE" id="PS50104">
    <property type="entry name" value="TIR"/>
    <property type="match status" value="1"/>
</dbReference>
<dbReference type="FunFam" id="3.40.50.10140:FF:000007">
    <property type="entry name" value="Disease resistance protein (TIR-NBS-LRR class)"/>
    <property type="match status" value="1"/>
</dbReference>
<gene>
    <name evidence="3" type="ORF">VNO77_39842</name>
</gene>
<evidence type="ECO:0000313" key="4">
    <source>
        <dbReference type="Proteomes" id="UP001367508"/>
    </source>
</evidence>
<reference evidence="3 4" key="1">
    <citation type="submission" date="2024-01" db="EMBL/GenBank/DDBJ databases">
        <title>The genomes of 5 underutilized Papilionoideae crops provide insights into root nodulation and disease resistanc.</title>
        <authorList>
            <person name="Jiang F."/>
        </authorList>
    </citation>
    <scope>NUCLEOTIDE SEQUENCE [LARGE SCALE GENOMIC DNA]</scope>
    <source>
        <strain evidence="3">LVBAO_FW01</strain>
        <tissue evidence="3">Leaves</tissue>
    </source>
</reference>
<dbReference type="GO" id="GO:0007165">
    <property type="term" value="P:signal transduction"/>
    <property type="evidence" value="ECO:0007669"/>
    <property type="project" value="InterPro"/>
</dbReference>
<dbReference type="SUPFAM" id="SSF52200">
    <property type="entry name" value="Toll/Interleukin receptor TIR domain"/>
    <property type="match status" value="1"/>
</dbReference>
<comment type="caution">
    <text evidence="3">The sequence shown here is derived from an EMBL/GenBank/DDBJ whole genome shotgun (WGS) entry which is preliminary data.</text>
</comment>
<proteinExistence type="predicted"/>
<evidence type="ECO:0000256" key="1">
    <source>
        <dbReference type="ARBA" id="ARBA00023027"/>
    </source>
</evidence>
<dbReference type="SMART" id="SM00255">
    <property type="entry name" value="TIR"/>
    <property type="match status" value="1"/>
</dbReference>
<dbReference type="InterPro" id="IPR000157">
    <property type="entry name" value="TIR_dom"/>
</dbReference>
<accession>A0AAN9K0S9</accession>
<keyword evidence="4" id="KW-1185">Reference proteome</keyword>
<keyword evidence="1" id="KW-0520">NAD</keyword>
<dbReference type="Proteomes" id="UP001367508">
    <property type="component" value="Unassembled WGS sequence"/>
</dbReference>
<name>A0AAN9K0S9_CANGL</name>
<dbReference type="Pfam" id="PF01582">
    <property type="entry name" value="TIR"/>
    <property type="match status" value="1"/>
</dbReference>
<organism evidence="3 4">
    <name type="scientific">Canavalia gladiata</name>
    <name type="common">Sword bean</name>
    <name type="synonym">Dolichos gladiatus</name>
    <dbReference type="NCBI Taxonomy" id="3824"/>
    <lineage>
        <taxon>Eukaryota</taxon>
        <taxon>Viridiplantae</taxon>
        <taxon>Streptophyta</taxon>
        <taxon>Embryophyta</taxon>
        <taxon>Tracheophyta</taxon>
        <taxon>Spermatophyta</taxon>
        <taxon>Magnoliopsida</taxon>
        <taxon>eudicotyledons</taxon>
        <taxon>Gunneridae</taxon>
        <taxon>Pentapetalae</taxon>
        <taxon>rosids</taxon>
        <taxon>fabids</taxon>
        <taxon>Fabales</taxon>
        <taxon>Fabaceae</taxon>
        <taxon>Papilionoideae</taxon>
        <taxon>50 kb inversion clade</taxon>
        <taxon>NPAAA clade</taxon>
        <taxon>indigoferoid/millettioid clade</taxon>
        <taxon>Phaseoleae</taxon>
        <taxon>Canavalia</taxon>
    </lineage>
</organism>
<dbReference type="Gene3D" id="3.40.50.10140">
    <property type="entry name" value="Toll/interleukin-1 receptor homology (TIR) domain"/>
    <property type="match status" value="1"/>
</dbReference>
<feature type="domain" description="TIR" evidence="2">
    <location>
        <begin position="19"/>
        <end position="201"/>
    </location>
</feature>
<dbReference type="AlphaFoldDB" id="A0AAN9K0S9"/>
<protein>
    <recommendedName>
        <fullName evidence="2">TIR domain-containing protein</fullName>
    </recommendedName>
</protein>
<dbReference type="InterPro" id="IPR035897">
    <property type="entry name" value="Toll_tir_struct_dom_sf"/>
</dbReference>
<dbReference type="PANTHER" id="PTHR32009:SF106">
    <property type="entry name" value="TIR DOMAIN-CONTAINING PROTEIN"/>
    <property type="match status" value="1"/>
</dbReference>
<sequence length="340" mass="39072">MSTMTIPTFSPSPSFTYEWTYDVFLSFRGEDTRMGFTGHLYNALSERGINTFIDDQGLRKGEEITPALMNAIQNSRSAIVVLSVNYASSSFCLEELVNIMECIKHQGGLVWPVFYQVDPSDVRYQKGSYAEALANHEVKIIDKEKIKRWRFALHEAANLSENKGSDKTEIIMLHLLKDKEVQWDGNALKKMENLKALHKTKDTCICFPLEGLTIQNWLNHCCRGPSLSFWFRGEFPMISLCVVGALDSCGCCVLDLFVNGSQKFLEYFKFMTIDDSIQTNHIILFNLQLEFHSEKLCTVNGWNHAEISFSENVRTDIEWMGVYVKEQKRSMEDIRFTNPE</sequence>
<evidence type="ECO:0000313" key="3">
    <source>
        <dbReference type="EMBL" id="KAK7307089.1"/>
    </source>
</evidence>
<dbReference type="PANTHER" id="PTHR32009">
    <property type="entry name" value="TMV RESISTANCE PROTEIN N-LIKE"/>
    <property type="match status" value="1"/>
</dbReference>
<dbReference type="EMBL" id="JAYMYQ010000010">
    <property type="protein sequence ID" value="KAK7307089.1"/>
    <property type="molecule type" value="Genomic_DNA"/>
</dbReference>